<dbReference type="GO" id="GO:0006355">
    <property type="term" value="P:regulation of DNA-templated transcription"/>
    <property type="evidence" value="ECO:0007669"/>
    <property type="project" value="InterPro"/>
</dbReference>
<dbReference type="AlphaFoldDB" id="A0A7D5M869"/>
<dbReference type="OrthoDB" id="8756at2157"/>
<reference evidence="1 2" key="1">
    <citation type="submission" date="2018-02" db="EMBL/GenBank/DDBJ databases">
        <title>Complete genome of Nitrosopumilus ureaphilus PS0.</title>
        <authorList>
            <person name="Qin W."/>
            <person name="Zheng Y."/>
            <person name="Stahl D.A."/>
        </authorList>
    </citation>
    <scope>NUCLEOTIDE SEQUENCE [LARGE SCALE GENOMIC DNA]</scope>
    <source>
        <strain evidence="1 2">PS0</strain>
    </source>
</reference>
<evidence type="ECO:0000313" key="2">
    <source>
        <dbReference type="Proteomes" id="UP000509478"/>
    </source>
</evidence>
<protein>
    <submittedName>
        <fullName evidence="1">Uncharacterized protein</fullName>
    </submittedName>
</protein>
<dbReference type="KEGG" id="nue:C5F50_09775"/>
<gene>
    <name evidence="1" type="ORF">C5F50_09775</name>
</gene>
<organism evidence="1 2">
    <name type="scientific">Nitrosopumilus ureiphilus</name>
    <dbReference type="NCBI Taxonomy" id="1470067"/>
    <lineage>
        <taxon>Archaea</taxon>
        <taxon>Nitrososphaerota</taxon>
        <taxon>Nitrososphaeria</taxon>
        <taxon>Nitrosopumilales</taxon>
        <taxon>Nitrosopumilaceae</taxon>
        <taxon>Nitrosopumilus</taxon>
    </lineage>
</organism>
<name>A0A7D5M869_9ARCH</name>
<dbReference type="Proteomes" id="UP000509478">
    <property type="component" value="Chromosome"/>
</dbReference>
<evidence type="ECO:0000313" key="1">
    <source>
        <dbReference type="EMBL" id="QLH07327.1"/>
    </source>
</evidence>
<dbReference type="EMBL" id="CP026995">
    <property type="protein sequence ID" value="QLH07327.1"/>
    <property type="molecule type" value="Genomic_DNA"/>
</dbReference>
<dbReference type="InterPro" id="IPR010985">
    <property type="entry name" value="Ribbon_hlx_hlx"/>
</dbReference>
<dbReference type="SUPFAM" id="SSF47598">
    <property type="entry name" value="Ribbon-helix-helix"/>
    <property type="match status" value="1"/>
</dbReference>
<accession>A0A7D5M869</accession>
<keyword evidence="2" id="KW-1185">Reference proteome</keyword>
<sequence>MEKNLTSKRQIHTAKKESTRSITYRLPEKLVTELETESTQKGISQNVLVRQILEKYIQWDRFSSKIGMIPVPKGILESLGTELDEKDIDEIITLMFPVIKDTVLFIKGGYDLKRCIETLEDYMRASGMNSDHRVEGDMHIFLIQHELGIKWSVFTEQLLTHVFRNFLPEKELRFQTTETTVILSVSLGSDFDEHDYHTDP</sequence>
<proteinExistence type="predicted"/>